<dbReference type="InterPro" id="IPR036041">
    <property type="entry name" value="Ribosome-inact_prot_sf"/>
</dbReference>
<name>A0AAV5D4P6_ELECO</name>
<feature type="signal peptide" evidence="1">
    <location>
        <begin position="1"/>
        <end position="18"/>
    </location>
</feature>
<evidence type="ECO:0000256" key="1">
    <source>
        <dbReference type="SAM" id="SignalP"/>
    </source>
</evidence>
<dbReference type="Gene3D" id="3.40.420.10">
    <property type="entry name" value="Ricin (A subunit), domain 1"/>
    <property type="match status" value="1"/>
</dbReference>
<keyword evidence="3" id="KW-1185">Reference proteome</keyword>
<proteinExistence type="predicted"/>
<reference evidence="2" key="2">
    <citation type="submission" date="2021-12" db="EMBL/GenBank/DDBJ databases">
        <title>Resequencing data analysis of finger millet.</title>
        <authorList>
            <person name="Hatakeyama M."/>
            <person name="Aluri S."/>
            <person name="Balachadran M.T."/>
            <person name="Sivarajan S.R."/>
            <person name="Poveda L."/>
            <person name="Shimizu-Inatsugi R."/>
            <person name="Schlapbach R."/>
            <person name="Sreeman S.M."/>
            <person name="Shimizu K.K."/>
        </authorList>
    </citation>
    <scope>NUCLEOTIDE SEQUENCE</scope>
</reference>
<dbReference type="Proteomes" id="UP001054889">
    <property type="component" value="Unassembled WGS sequence"/>
</dbReference>
<dbReference type="GO" id="GO:0030598">
    <property type="term" value="F:rRNA N-glycosylase activity"/>
    <property type="evidence" value="ECO:0007669"/>
    <property type="project" value="InterPro"/>
</dbReference>
<organism evidence="2 3">
    <name type="scientific">Eleusine coracana subsp. coracana</name>
    <dbReference type="NCBI Taxonomy" id="191504"/>
    <lineage>
        <taxon>Eukaryota</taxon>
        <taxon>Viridiplantae</taxon>
        <taxon>Streptophyta</taxon>
        <taxon>Embryophyta</taxon>
        <taxon>Tracheophyta</taxon>
        <taxon>Spermatophyta</taxon>
        <taxon>Magnoliopsida</taxon>
        <taxon>Liliopsida</taxon>
        <taxon>Poales</taxon>
        <taxon>Poaceae</taxon>
        <taxon>PACMAD clade</taxon>
        <taxon>Chloridoideae</taxon>
        <taxon>Cynodonteae</taxon>
        <taxon>Eleusininae</taxon>
        <taxon>Eleusine</taxon>
    </lineage>
</organism>
<dbReference type="EMBL" id="BQKI01000012">
    <property type="protein sequence ID" value="GJN05426.1"/>
    <property type="molecule type" value="Genomic_DNA"/>
</dbReference>
<accession>A0AAV5D4P6</accession>
<evidence type="ECO:0000313" key="3">
    <source>
        <dbReference type="Proteomes" id="UP001054889"/>
    </source>
</evidence>
<protein>
    <recommendedName>
        <fullName evidence="4">rRNA N-glycosidase</fullName>
    </recommendedName>
</protein>
<keyword evidence="1" id="KW-0732">Signal</keyword>
<evidence type="ECO:0008006" key="4">
    <source>
        <dbReference type="Google" id="ProtNLM"/>
    </source>
</evidence>
<dbReference type="AlphaFoldDB" id="A0AAV5D4P6"/>
<dbReference type="InterPro" id="IPR016138">
    <property type="entry name" value="Ribosome_inactivat_prot_sub1"/>
</dbReference>
<sequence>MQGLLIFVMLALARSSLGSLGEQQQHQPRAFAERQMITLDIQGYGRVPTTIALTTYDASVTGFTNGSGHWHAFSGYENWMPTSMPSPYGRSMDRAVAVIHTFVKLTRENLFVARASSA</sequence>
<reference evidence="2" key="1">
    <citation type="journal article" date="2018" name="DNA Res.">
        <title>Multiple hybrid de novo genome assembly of finger millet, an orphan allotetraploid crop.</title>
        <authorList>
            <person name="Hatakeyama M."/>
            <person name="Aluri S."/>
            <person name="Balachadran M.T."/>
            <person name="Sivarajan S.R."/>
            <person name="Patrignani A."/>
            <person name="Gruter S."/>
            <person name="Poveda L."/>
            <person name="Shimizu-Inatsugi R."/>
            <person name="Baeten J."/>
            <person name="Francoijs K.J."/>
            <person name="Nataraja K.N."/>
            <person name="Reddy Y.A.N."/>
            <person name="Phadnis S."/>
            <person name="Ravikumar R.L."/>
            <person name="Schlapbach R."/>
            <person name="Sreeman S.M."/>
            <person name="Shimizu K.K."/>
        </authorList>
    </citation>
    <scope>NUCLEOTIDE SEQUENCE</scope>
</reference>
<feature type="chain" id="PRO_5043360627" description="rRNA N-glycosidase" evidence="1">
    <location>
        <begin position="19"/>
        <end position="118"/>
    </location>
</feature>
<comment type="caution">
    <text evidence="2">The sequence shown here is derived from an EMBL/GenBank/DDBJ whole genome shotgun (WGS) entry which is preliminary data.</text>
</comment>
<evidence type="ECO:0000313" key="2">
    <source>
        <dbReference type="EMBL" id="GJN05426.1"/>
    </source>
</evidence>
<gene>
    <name evidence="2" type="primary">ga23051</name>
    <name evidence="2" type="ORF">PR202_ga23051</name>
</gene>
<dbReference type="GO" id="GO:0017148">
    <property type="term" value="P:negative regulation of translation"/>
    <property type="evidence" value="ECO:0007669"/>
    <property type="project" value="InterPro"/>
</dbReference>
<dbReference type="SUPFAM" id="SSF56371">
    <property type="entry name" value="Ribosome inactivating proteins (RIP)"/>
    <property type="match status" value="1"/>
</dbReference>